<feature type="transmembrane region" description="Helical" evidence="1">
    <location>
        <begin position="240"/>
        <end position="261"/>
    </location>
</feature>
<feature type="transmembrane region" description="Helical" evidence="1">
    <location>
        <begin position="200"/>
        <end position="220"/>
    </location>
</feature>
<dbReference type="Gene3D" id="3.40.50.2300">
    <property type="match status" value="1"/>
</dbReference>
<dbReference type="InterPro" id="IPR023485">
    <property type="entry name" value="Ptyr_pPase"/>
</dbReference>
<protein>
    <recommendedName>
        <fullName evidence="2">Phosphotyrosine protein phosphatase I domain-containing protein</fullName>
    </recommendedName>
</protein>
<dbReference type="InterPro" id="IPR050438">
    <property type="entry name" value="LMW_PTPase"/>
</dbReference>
<feature type="domain" description="Phosphotyrosine protein phosphatase I" evidence="2">
    <location>
        <begin position="332"/>
        <end position="482"/>
    </location>
</feature>
<evidence type="ECO:0000313" key="3">
    <source>
        <dbReference type="EMBL" id="GHH85534.1"/>
    </source>
</evidence>
<dbReference type="EMBL" id="BNAT01000005">
    <property type="protein sequence ID" value="GHH85534.1"/>
    <property type="molecule type" value="Genomic_DNA"/>
</dbReference>
<sequence>MRTAWLALGYFLAYIPYAMLVKAMSSGVSPLAGSPVDALVLLPATALGQLAVMPLFLAVSGWWRYGRLHEIPGVGRVRAPGRETLLAGFFTSLVIATTTLNFTFTGVSILLVLLLMRGGVLIISPLVDSARRRKVSGSAWAALAFSLLAVSVALGDVDSYHLTLATVLSVLAYLVGYVGRFEIMSRVAKTGVKEIDRRYFVEEHAAAPVFLVGILAAVALVGQPELRSGFTTFLGTSAAWGAFGIGVAYEVLFVFGTLIYLDRRVYTWCVPANRCASLLSGLVASYALAGLAGLPVPGDAQLLALVFIGIAIGSLSYPATAFWWRERGIRARRVLFVCGGNTARSPMAEVIARAHAAQAGASAGRVRFGSAGVSPARSGAPLAPAARTALADLGIRRVPGLVHPRRHRARALTPQLCQDSSVIYCMTRAHRDAVVALAPDAENRTFCLDPHGDVPNPEGQSPEGYRQCAHHIEELVRIRLHEFLGGDAGPDVRPAGVG</sequence>
<keyword evidence="1" id="KW-0812">Transmembrane</keyword>
<accession>A0A919GJ41</accession>
<proteinExistence type="predicted"/>
<dbReference type="PANTHER" id="PTHR11717:SF31">
    <property type="entry name" value="LOW MOLECULAR WEIGHT PROTEIN-TYROSINE-PHOSPHATASE ETP-RELATED"/>
    <property type="match status" value="1"/>
</dbReference>
<name>A0A919GJ41_9ACTN</name>
<evidence type="ECO:0000259" key="2">
    <source>
        <dbReference type="SMART" id="SM00226"/>
    </source>
</evidence>
<feature type="transmembrane region" description="Helical" evidence="1">
    <location>
        <begin position="39"/>
        <end position="63"/>
    </location>
</feature>
<evidence type="ECO:0000256" key="1">
    <source>
        <dbReference type="SAM" id="Phobius"/>
    </source>
</evidence>
<dbReference type="GO" id="GO:0004725">
    <property type="term" value="F:protein tyrosine phosphatase activity"/>
    <property type="evidence" value="ECO:0007669"/>
    <property type="project" value="TreeGrafter"/>
</dbReference>
<dbReference type="Pfam" id="PF01451">
    <property type="entry name" value="LMWPc"/>
    <property type="match status" value="1"/>
</dbReference>
<dbReference type="InterPro" id="IPR036196">
    <property type="entry name" value="Ptyr_pPase_sf"/>
</dbReference>
<feature type="transmembrane region" description="Helical" evidence="1">
    <location>
        <begin position="139"/>
        <end position="155"/>
    </location>
</feature>
<dbReference type="AlphaFoldDB" id="A0A919GJ41"/>
<keyword evidence="1" id="KW-1133">Transmembrane helix</keyword>
<dbReference type="RefSeq" id="WP_189781957.1">
    <property type="nucleotide sequence ID" value="NZ_BNAT01000005.1"/>
</dbReference>
<feature type="transmembrane region" description="Helical" evidence="1">
    <location>
        <begin position="302"/>
        <end position="324"/>
    </location>
</feature>
<dbReference type="Proteomes" id="UP000603227">
    <property type="component" value="Unassembled WGS sequence"/>
</dbReference>
<keyword evidence="4" id="KW-1185">Reference proteome</keyword>
<gene>
    <name evidence="3" type="ORF">GCM10017771_18840</name>
</gene>
<organism evidence="3 4">
    <name type="scientific">Streptomyces capitiformicae</name>
    <dbReference type="NCBI Taxonomy" id="2014920"/>
    <lineage>
        <taxon>Bacteria</taxon>
        <taxon>Bacillati</taxon>
        <taxon>Actinomycetota</taxon>
        <taxon>Actinomycetes</taxon>
        <taxon>Kitasatosporales</taxon>
        <taxon>Streptomycetaceae</taxon>
        <taxon>Streptomyces</taxon>
    </lineage>
</organism>
<feature type="transmembrane region" description="Helical" evidence="1">
    <location>
        <begin position="273"/>
        <end position="296"/>
    </location>
</feature>
<keyword evidence="1" id="KW-0472">Membrane</keyword>
<comment type="caution">
    <text evidence="3">The sequence shown here is derived from an EMBL/GenBank/DDBJ whole genome shotgun (WGS) entry which is preliminary data.</text>
</comment>
<dbReference type="SUPFAM" id="SSF52788">
    <property type="entry name" value="Phosphotyrosine protein phosphatases I"/>
    <property type="match status" value="1"/>
</dbReference>
<feature type="transmembrane region" description="Helical" evidence="1">
    <location>
        <begin position="161"/>
        <end position="179"/>
    </location>
</feature>
<reference evidence="3" key="1">
    <citation type="journal article" date="2014" name="Int. J. Syst. Evol. Microbiol.">
        <title>Complete genome sequence of Corynebacterium casei LMG S-19264T (=DSM 44701T), isolated from a smear-ripened cheese.</title>
        <authorList>
            <consortium name="US DOE Joint Genome Institute (JGI-PGF)"/>
            <person name="Walter F."/>
            <person name="Albersmeier A."/>
            <person name="Kalinowski J."/>
            <person name="Ruckert C."/>
        </authorList>
    </citation>
    <scope>NUCLEOTIDE SEQUENCE</scope>
    <source>
        <strain evidence="3">CGMCC 4.7403</strain>
    </source>
</reference>
<evidence type="ECO:0000313" key="4">
    <source>
        <dbReference type="Proteomes" id="UP000603227"/>
    </source>
</evidence>
<dbReference type="PANTHER" id="PTHR11717">
    <property type="entry name" value="LOW MOLECULAR WEIGHT PROTEIN TYROSINE PHOSPHATASE"/>
    <property type="match status" value="1"/>
</dbReference>
<dbReference type="SMART" id="SM00226">
    <property type="entry name" value="LMWPc"/>
    <property type="match status" value="1"/>
</dbReference>
<reference evidence="3" key="2">
    <citation type="submission" date="2020-09" db="EMBL/GenBank/DDBJ databases">
        <authorList>
            <person name="Sun Q."/>
            <person name="Zhou Y."/>
        </authorList>
    </citation>
    <scope>NUCLEOTIDE SEQUENCE</scope>
    <source>
        <strain evidence="3">CGMCC 4.7403</strain>
    </source>
</reference>